<comment type="caution">
    <text evidence="1">The sequence shown here is derived from an EMBL/GenBank/DDBJ whole genome shotgun (WGS) entry which is preliminary data.</text>
</comment>
<dbReference type="AlphaFoldDB" id="A0A0F9YUP0"/>
<protein>
    <submittedName>
        <fullName evidence="1">Uncharacterized protein</fullName>
    </submittedName>
</protein>
<reference evidence="1 2" key="1">
    <citation type="journal article" date="2015" name="Nature">
        <title>rRNA introns, odd ribosomes, and small enigmatic genomes across a large radiation of phyla.</title>
        <authorList>
            <person name="Brown C.T."/>
            <person name="Hug L.A."/>
            <person name="Thomas B.C."/>
            <person name="Sharon I."/>
            <person name="Castelle C.J."/>
            <person name="Singh A."/>
            <person name="Wilkins M.J."/>
            <person name="Williams K.H."/>
            <person name="Banfield J.F."/>
        </authorList>
    </citation>
    <scope>NUCLEOTIDE SEQUENCE [LARGE SCALE GENOMIC DNA]</scope>
</reference>
<sequence length="275" mass="30306">MTTEKLITFAQTDKVAYLGREAVKAIILDMTTPPNKYADEVVSSSYTYPNKYKLKPIDEQVKTIATIFGVDSKEALEFIKMLPALPEGAEGWFAIPKVSSVAKKHFSAITDSAEQYCEATKLVHSKLAESRSFYNYLKGQITTAQIREHPRTLSFLEQLESEQQGDILILAVQYGMRHRGKSVRRARETFLDNEFGLTSFALGCMALVHPDRHVCSKELDTDCAGDEFAPAPGGDGVFSRAPFFRFFGGELEFGTSGVSGAGGRYGSVSGFVPQN</sequence>
<accession>A0A0F9YUP0</accession>
<evidence type="ECO:0000313" key="1">
    <source>
        <dbReference type="EMBL" id="KKP30196.1"/>
    </source>
</evidence>
<organism evidence="1 2">
    <name type="scientific">Candidatus Nomurabacteria bacterium GW2011_GWF1_31_48</name>
    <dbReference type="NCBI Taxonomy" id="1618767"/>
    <lineage>
        <taxon>Bacteria</taxon>
        <taxon>Candidatus Nomuraibacteriota</taxon>
    </lineage>
</organism>
<dbReference type="Proteomes" id="UP000034934">
    <property type="component" value="Unassembled WGS sequence"/>
</dbReference>
<proteinExistence type="predicted"/>
<gene>
    <name evidence="1" type="ORF">UR19_C0003G0032</name>
</gene>
<evidence type="ECO:0000313" key="2">
    <source>
        <dbReference type="Proteomes" id="UP000034934"/>
    </source>
</evidence>
<dbReference type="EMBL" id="LBOG01000003">
    <property type="protein sequence ID" value="KKP30196.1"/>
    <property type="molecule type" value="Genomic_DNA"/>
</dbReference>
<name>A0A0F9YUP0_9BACT</name>